<evidence type="ECO:0000259" key="2">
    <source>
        <dbReference type="Pfam" id="PF03972"/>
    </source>
</evidence>
<dbReference type="Gene3D" id="1.10.4100.10">
    <property type="entry name" value="2-methylcitrate dehydratase PrpD"/>
    <property type="match status" value="1"/>
</dbReference>
<dbReference type="Proteomes" id="UP000092627">
    <property type="component" value="Unassembled WGS sequence"/>
</dbReference>
<gene>
    <name evidence="4" type="ORF">MAQ5080_02181</name>
</gene>
<dbReference type="Gene3D" id="3.30.1330.120">
    <property type="entry name" value="2-methylcitrate dehydratase PrpD"/>
    <property type="match status" value="1"/>
</dbReference>
<proteinExistence type="inferred from homology"/>
<dbReference type="SUPFAM" id="SSF103378">
    <property type="entry name" value="2-methylcitrate dehydratase PrpD"/>
    <property type="match status" value="1"/>
</dbReference>
<dbReference type="InterPro" id="IPR042188">
    <property type="entry name" value="MmgE/PrpD_sf_2"/>
</dbReference>
<dbReference type="Pfam" id="PF19305">
    <property type="entry name" value="MmgE_PrpD_C"/>
    <property type="match status" value="1"/>
</dbReference>
<protein>
    <submittedName>
        <fullName evidence="4">MmgE/PrpD family protein</fullName>
    </submittedName>
</protein>
<dbReference type="InterPro" id="IPR005656">
    <property type="entry name" value="MmgE_PrpD"/>
</dbReference>
<evidence type="ECO:0000256" key="1">
    <source>
        <dbReference type="ARBA" id="ARBA00006174"/>
    </source>
</evidence>
<sequence length="446" mass="48206">MSKVFGFNSSLKYSEIPDQTKGLITSSLLDILGIIAAATKNNTYENIRSFATQHYSANQTSARLLFDGRSVSPLGAAWAGGFAADSLDGHEGHFLSKGHAGATVVPGLLALVDAHCEQGRDITGEEFLTLLTIAYETSLRAGVSLMQSASDYHASGAFSGIGLVAAGARLLDLPQEVQQHALGIAEYFAPRCPMMRLVDYPSNLRDAHGAGAFTGINALLIAQSGITGAPAELLLSDTLSPAWQSLGQEWEIDNQYYKPWPVCRWAQPALTAVEAMLELDSDICAANIESIRIETFHESMRLQGHQPKNADEAQYALAFPVAAMLCYGTLGPEQVSDAEVHDEAILALSQLVEIVESQELSQRFPAEILSVVEILLKDGRRVRSPITQAKGDPAVPMRKADIHHKFLHYTTGILSSDQQYALIEEVESLASQPSLARLLSMVTMKP</sequence>
<dbReference type="OrthoDB" id="9791416at2"/>
<evidence type="ECO:0000313" key="5">
    <source>
        <dbReference type="Proteomes" id="UP000092627"/>
    </source>
</evidence>
<comment type="similarity">
    <text evidence="1">Belongs to the PrpD family.</text>
</comment>
<dbReference type="InterPro" id="IPR045336">
    <property type="entry name" value="MmgE_PrpD_N"/>
</dbReference>
<feature type="domain" description="MmgE/PrpD N-terminal" evidence="2">
    <location>
        <begin position="9"/>
        <end position="237"/>
    </location>
</feature>
<reference evidence="4 5" key="1">
    <citation type="submission" date="2016-06" db="EMBL/GenBank/DDBJ databases">
        <authorList>
            <person name="Kjaerup R.B."/>
            <person name="Dalgaard T.S."/>
            <person name="Juul-Madsen H.R."/>
        </authorList>
    </citation>
    <scope>NUCLEOTIDE SEQUENCE [LARGE SCALE GENOMIC DNA]</scope>
    <source>
        <strain evidence="4 5">CECT 5080</strain>
    </source>
</reference>
<name>A0A1A8TGC6_9GAMM</name>
<dbReference type="PANTHER" id="PTHR16943">
    <property type="entry name" value="2-METHYLCITRATE DEHYDRATASE-RELATED"/>
    <property type="match status" value="1"/>
</dbReference>
<evidence type="ECO:0000259" key="3">
    <source>
        <dbReference type="Pfam" id="PF19305"/>
    </source>
</evidence>
<dbReference type="InterPro" id="IPR036148">
    <property type="entry name" value="MmgE/PrpD_sf"/>
</dbReference>
<keyword evidence="5" id="KW-1185">Reference proteome</keyword>
<dbReference type="EMBL" id="FLOC01000012">
    <property type="protein sequence ID" value="SBS32195.1"/>
    <property type="molecule type" value="Genomic_DNA"/>
</dbReference>
<dbReference type="InterPro" id="IPR045337">
    <property type="entry name" value="MmgE_PrpD_C"/>
</dbReference>
<dbReference type="GO" id="GO:0016829">
    <property type="term" value="F:lyase activity"/>
    <property type="evidence" value="ECO:0007669"/>
    <property type="project" value="InterPro"/>
</dbReference>
<dbReference type="AlphaFoldDB" id="A0A1A8TGC6"/>
<dbReference type="PANTHER" id="PTHR16943:SF8">
    <property type="entry name" value="2-METHYLCITRATE DEHYDRATASE"/>
    <property type="match status" value="1"/>
</dbReference>
<organism evidence="4 5">
    <name type="scientific">Marinomonas aquimarina</name>
    <dbReference type="NCBI Taxonomy" id="295068"/>
    <lineage>
        <taxon>Bacteria</taxon>
        <taxon>Pseudomonadati</taxon>
        <taxon>Pseudomonadota</taxon>
        <taxon>Gammaproteobacteria</taxon>
        <taxon>Oceanospirillales</taxon>
        <taxon>Oceanospirillaceae</taxon>
        <taxon>Marinomonas</taxon>
    </lineage>
</organism>
<dbReference type="Pfam" id="PF03972">
    <property type="entry name" value="MmgE_PrpD_N"/>
    <property type="match status" value="1"/>
</dbReference>
<feature type="domain" description="MmgE/PrpD C-terminal" evidence="3">
    <location>
        <begin position="260"/>
        <end position="429"/>
    </location>
</feature>
<dbReference type="STRING" id="295068.MAQ5080_02181"/>
<dbReference type="InterPro" id="IPR042183">
    <property type="entry name" value="MmgE/PrpD_sf_1"/>
</dbReference>
<accession>A0A1A8TGC6</accession>
<evidence type="ECO:0000313" key="4">
    <source>
        <dbReference type="EMBL" id="SBS32195.1"/>
    </source>
</evidence>
<dbReference type="RefSeq" id="WP_067210139.1">
    <property type="nucleotide sequence ID" value="NZ_FLOC01000012.1"/>
</dbReference>